<evidence type="ECO:0000313" key="8">
    <source>
        <dbReference type="Proteomes" id="UP001165189"/>
    </source>
</evidence>
<gene>
    <name evidence="7" type="ORF">Aory05_000225800</name>
</gene>
<comment type="caution">
    <text evidence="7">The sequence shown here is derived from an EMBL/GenBank/DDBJ whole genome shotgun (WGS) entry which is preliminary data.</text>
</comment>
<evidence type="ECO:0000256" key="4">
    <source>
        <dbReference type="ARBA" id="ARBA00022833"/>
    </source>
</evidence>
<evidence type="ECO:0000256" key="1">
    <source>
        <dbReference type="ARBA" id="ARBA00004123"/>
    </source>
</evidence>
<sequence>MAYSQVSGFTDQFSETDFLQSDDLPTLSNTCRTATSVALSDPRQSSQQLAPSSLKRIGPRFHQIWILYDTNPEMEQSRLQFTEWWLQTEFGVKKDAKASVGWDNKKRSSVWDEFDQFQQLCDIIQLSPSKIKLPSARSIRRRLDLEIQQGQQSVLDKLPQGSRLSIALDCWTSPFSQAFIAITGYFVDNDWEYREVLLGFEPLHGSHTGSNLSSVVINILEDHQITDRILSITTDNATNNNTMINSIQEEIKVQGIGNTGVFRIPCLAHVIQLSLNQLLGKMKAVPINNETEIEWSDERVYSTHPKRTNREIVDTLNKSKDITIHLIFSIYNKLFSHLETSEEQLRRKRIPWKQTMLQALQAAREKLSEYYKMTDYECYGDIYAIATILAPSKKLRFFKTKDWQGDIDYARRYRSRLEEEFWCYKRQLSDHNSPLSPRALAGSLNTVDEIEMLCDSQNTLQPEEPQGNNDDELDRYLAKGKPRPIRKETSSD</sequence>
<feature type="region of interest" description="Disordered" evidence="6">
    <location>
        <begin position="459"/>
        <end position="492"/>
    </location>
</feature>
<proteinExistence type="predicted"/>
<comment type="subcellular location">
    <subcellularLocation>
        <location evidence="1">Nucleus</location>
    </subcellularLocation>
</comment>
<dbReference type="Proteomes" id="UP001165189">
    <property type="component" value="Unassembled WGS sequence"/>
</dbReference>
<evidence type="ECO:0000313" key="7">
    <source>
        <dbReference type="EMBL" id="GMG43183.1"/>
    </source>
</evidence>
<evidence type="ECO:0000256" key="2">
    <source>
        <dbReference type="ARBA" id="ARBA00022723"/>
    </source>
</evidence>
<evidence type="ECO:0000256" key="3">
    <source>
        <dbReference type="ARBA" id="ARBA00022771"/>
    </source>
</evidence>
<dbReference type="EMBL" id="BSYB01000007">
    <property type="protein sequence ID" value="GMG43183.1"/>
    <property type="molecule type" value="Genomic_DNA"/>
</dbReference>
<keyword evidence="3" id="KW-0863">Zinc-finger</keyword>
<keyword evidence="4" id="KW-0862">Zinc</keyword>
<organism evidence="7 8">
    <name type="scientific">Aspergillus oryzae var. brunneus</name>
    <dbReference type="NCBI Taxonomy" id="332754"/>
    <lineage>
        <taxon>Eukaryota</taxon>
        <taxon>Fungi</taxon>
        <taxon>Dikarya</taxon>
        <taxon>Ascomycota</taxon>
        <taxon>Pezizomycotina</taxon>
        <taxon>Eurotiomycetes</taxon>
        <taxon>Eurotiomycetidae</taxon>
        <taxon>Eurotiales</taxon>
        <taxon>Aspergillaceae</taxon>
        <taxon>Aspergillus</taxon>
        <taxon>Aspergillus subgen. Circumdati</taxon>
    </lineage>
</organism>
<protein>
    <submittedName>
        <fullName evidence="7">Unnamed protein product</fullName>
    </submittedName>
</protein>
<dbReference type="SUPFAM" id="SSF53098">
    <property type="entry name" value="Ribonuclease H-like"/>
    <property type="match status" value="1"/>
</dbReference>
<dbReference type="PANTHER" id="PTHR46481:SF10">
    <property type="entry name" value="ZINC FINGER BED DOMAIN-CONTAINING PROTEIN 39"/>
    <property type="match status" value="1"/>
</dbReference>
<accession>A0ABQ6KLL2</accession>
<evidence type="ECO:0000256" key="5">
    <source>
        <dbReference type="ARBA" id="ARBA00023242"/>
    </source>
</evidence>
<dbReference type="InterPro" id="IPR052035">
    <property type="entry name" value="ZnF_BED_domain_contain"/>
</dbReference>
<reference evidence="7" key="1">
    <citation type="submission" date="2023-04" db="EMBL/GenBank/DDBJ databases">
        <title>Aspergillus oryzae var. brunneus NBRC 4377.</title>
        <authorList>
            <person name="Ichikawa N."/>
            <person name="Sato H."/>
            <person name="Tonouchi N."/>
        </authorList>
    </citation>
    <scope>NUCLEOTIDE SEQUENCE</scope>
    <source>
        <strain evidence="7">NBRC 4377</strain>
    </source>
</reference>
<name>A0ABQ6KLL2_ASPOZ</name>
<keyword evidence="2" id="KW-0479">Metal-binding</keyword>
<evidence type="ECO:0000256" key="6">
    <source>
        <dbReference type="SAM" id="MobiDB-lite"/>
    </source>
</evidence>
<dbReference type="PANTHER" id="PTHR46481">
    <property type="entry name" value="ZINC FINGER BED DOMAIN-CONTAINING PROTEIN 4"/>
    <property type="match status" value="1"/>
</dbReference>
<dbReference type="InterPro" id="IPR012337">
    <property type="entry name" value="RNaseH-like_sf"/>
</dbReference>
<keyword evidence="5" id="KW-0539">Nucleus</keyword>
<keyword evidence="8" id="KW-1185">Reference proteome</keyword>